<proteinExistence type="predicted"/>
<organism evidence="2 3">
    <name type="scientific">Adineta ricciae</name>
    <name type="common">Rotifer</name>
    <dbReference type="NCBI Taxonomy" id="249248"/>
    <lineage>
        <taxon>Eukaryota</taxon>
        <taxon>Metazoa</taxon>
        <taxon>Spiralia</taxon>
        <taxon>Gnathifera</taxon>
        <taxon>Rotifera</taxon>
        <taxon>Eurotatoria</taxon>
        <taxon>Bdelloidea</taxon>
        <taxon>Adinetida</taxon>
        <taxon>Adinetidae</taxon>
        <taxon>Adineta</taxon>
    </lineage>
</organism>
<dbReference type="AlphaFoldDB" id="A0A815EA61"/>
<dbReference type="GO" id="GO:0006400">
    <property type="term" value="P:tRNA modification"/>
    <property type="evidence" value="ECO:0007669"/>
    <property type="project" value="InterPro"/>
</dbReference>
<sequence length="328" mass="38185">MGRAKHQNSRRNHYQNRNFNPHSSSNNMIQIGQHGFFITFTASKESFVRNEVYNLLNRFADQLFGPEFVEEKQLDANDLNDLDSALESETMKLNETKKAVRRFRIVKSGTKHSFFVNTTLPLTSTNQLIENIFQTSIQTKEQHSRYIERLLPIAFVCKAYDDDLRKLIIRKEFVEHILSLIDANDNQTDNTIWFDVQAKKSNNTQVKSSHLEEILISDLISRKAEDLNGTTLKRDYKKPQILILLHVIRNVILISIVKHYELFKKYNLASINLTTTVGETVEEGGEKEEEQQQQLQQKKKITFDDDDDDDGEEEEEVEDDKEEAKTNN</sequence>
<feature type="compositionally biased region" description="Acidic residues" evidence="1">
    <location>
        <begin position="282"/>
        <end position="291"/>
    </location>
</feature>
<dbReference type="GO" id="GO:0003723">
    <property type="term" value="F:RNA binding"/>
    <property type="evidence" value="ECO:0007669"/>
    <property type="project" value="InterPro"/>
</dbReference>
<dbReference type="EMBL" id="CAJNOR010002563">
    <property type="protein sequence ID" value="CAF1311915.1"/>
    <property type="molecule type" value="Genomic_DNA"/>
</dbReference>
<feature type="compositionally biased region" description="Polar residues" evidence="1">
    <location>
        <begin position="15"/>
        <end position="25"/>
    </location>
</feature>
<feature type="region of interest" description="Disordered" evidence="1">
    <location>
        <begin position="282"/>
        <end position="328"/>
    </location>
</feature>
<name>A0A815EA61_ADIRI</name>
<evidence type="ECO:0000313" key="2">
    <source>
        <dbReference type="EMBL" id="CAF1311915.1"/>
    </source>
</evidence>
<protein>
    <recommendedName>
        <fullName evidence="4">THUMP domain-containing protein</fullName>
    </recommendedName>
</protein>
<accession>A0A815EA61</accession>
<feature type="compositionally biased region" description="Basic residues" evidence="1">
    <location>
        <begin position="1"/>
        <end position="14"/>
    </location>
</feature>
<dbReference type="Proteomes" id="UP000663828">
    <property type="component" value="Unassembled WGS sequence"/>
</dbReference>
<feature type="compositionally biased region" description="Acidic residues" evidence="1">
    <location>
        <begin position="304"/>
        <end position="321"/>
    </location>
</feature>
<dbReference type="PANTHER" id="PTHR13452">
    <property type="entry name" value="THUMP DOMAIN CONTAINING PROTEIN 1-RELATED"/>
    <property type="match status" value="1"/>
</dbReference>
<reference evidence="2" key="1">
    <citation type="submission" date="2021-02" db="EMBL/GenBank/DDBJ databases">
        <authorList>
            <person name="Nowell W R."/>
        </authorList>
    </citation>
    <scope>NUCLEOTIDE SEQUENCE</scope>
</reference>
<feature type="region of interest" description="Disordered" evidence="1">
    <location>
        <begin position="1"/>
        <end position="25"/>
    </location>
</feature>
<evidence type="ECO:0008006" key="4">
    <source>
        <dbReference type="Google" id="ProtNLM"/>
    </source>
</evidence>
<dbReference type="InterPro" id="IPR040183">
    <property type="entry name" value="THUMPD1-like"/>
</dbReference>
<keyword evidence="3" id="KW-1185">Reference proteome</keyword>
<comment type="caution">
    <text evidence="2">The sequence shown here is derived from an EMBL/GenBank/DDBJ whole genome shotgun (WGS) entry which is preliminary data.</text>
</comment>
<dbReference type="CDD" id="cd11717">
    <property type="entry name" value="THUMP_THUMPD1_like"/>
    <property type="match status" value="1"/>
</dbReference>
<gene>
    <name evidence="2" type="ORF">XAT740_LOCUS29431</name>
</gene>
<evidence type="ECO:0000256" key="1">
    <source>
        <dbReference type="SAM" id="MobiDB-lite"/>
    </source>
</evidence>
<evidence type="ECO:0000313" key="3">
    <source>
        <dbReference type="Proteomes" id="UP000663828"/>
    </source>
</evidence>
<dbReference type="PANTHER" id="PTHR13452:SF10">
    <property type="entry name" value="THUMP DOMAIN-CONTAINING PROTEIN 1"/>
    <property type="match status" value="1"/>
</dbReference>